<dbReference type="Gene3D" id="3.20.20.30">
    <property type="entry name" value="Luciferase-like domain"/>
    <property type="match status" value="1"/>
</dbReference>
<feature type="domain" description="Luciferase-like" evidence="1">
    <location>
        <begin position="8"/>
        <end position="69"/>
    </location>
</feature>
<sequence>MAAEGLRLPFYHPIRLLEEIAMLDHLSEGRLELGVGRGISPREHDLWGLGRDQARQRSEEALEILLTGMTANTWESTVEW</sequence>
<dbReference type="InterPro" id="IPR036661">
    <property type="entry name" value="Luciferase-like_sf"/>
</dbReference>
<keyword evidence="3" id="KW-1185">Reference proteome</keyword>
<proteinExistence type="predicted"/>
<dbReference type="SUPFAM" id="SSF51679">
    <property type="entry name" value="Bacterial luciferase-like"/>
    <property type="match status" value="1"/>
</dbReference>
<dbReference type="InterPro" id="IPR011251">
    <property type="entry name" value="Luciferase-like_dom"/>
</dbReference>
<dbReference type="GO" id="GO:0016705">
    <property type="term" value="F:oxidoreductase activity, acting on paired donors, with incorporation or reduction of molecular oxygen"/>
    <property type="evidence" value="ECO:0007669"/>
    <property type="project" value="InterPro"/>
</dbReference>
<dbReference type="GO" id="GO:0005829">
    <property type="term" value="C:cytosol"/>
    <property type="evidence" value="ECO:0007669"/>
    <property type="project" value="TreeGrafter"/>
</dbReference>
<protein>
    <recommendedName>
        <fullName evidence="1">Luciferase-like domain-containing protein</fullName>
    </recommendedName>
</protein>
<reference evidence="2 3" key="1">
    <citation type="journal article" date="2014" name="Nature">
        <title>An environmental bacterial taxon with a large and distinct metabolic repertoire.</title>
        <authorList>
            <person name="Wilson M.C."/>
            <person name="Mori T."/>
            <person name="Ruckert C."/>
            <person name="Uria A.R."/>
            <person name="Helf M.J."/>
            <person name="Takada K."/>
            <person name="Gernert C."/>
            <person name="Steffens U.A."/>
            <person name="Heycke N."/>
            <person name="Schmitt S."/>
            <person name="Rinke C."/>
            <person name="Helfrich E.J."/>
            <person name="Brachmann A.O."/>
            <person name="Gurgui C."/>
            <person name="Wakimoto T."/>
            <person name="Kracht M."/>
            <person name="Crusemann M."/>
            <person name="Hentschel U."/>
            <person name="Abe I."/>
            <person name="Matsunaga S."/>
            <person name="Kalinowski J."/>
            <person name="Takeyama H."/>
            <person name="Piel J."/>
        </authorList>
    </citation>
    <scope>NUCLEOTIDE SEQUENCE [LARGE SCALE GENOMIC DNA]</scope>
    <source>
        <strain evidence="3">TSY1</strain>
    </source>
</reference>
<evidence type="ECO:0000313" key="3">
    <source>
        <dbReference type="Proteomes" id="UP000019141"/>
    </source>
</evidence>
<dbReference type="EMBL" id="AZHW01001080">
    <property type="protein sequence ID" value="ETW94339.1"/>
    <property type="molecule type" value="Genomic_DNA"/>
</dbReference>
<evidence type="ECO:0000259" key="1">
    <source>
        <dbReference type="Pfam" id="PF00296"/>
    </source>
</evidence>
<dbReference type="PANTHER" id="PTHR30137">
    <property type="entry name" value="LUCIFERASE-LIKE MONOOXYGENASE"/>
    <property type="match status" value="1"/>
</dbReference>
<dbReference type="InterPro" id="IPR050766">
    <property type="entry name" value="Bact_Lucif_Oxidored"/>
</dbReference>
<dbReference type="Proteomes" id="UP000019141">
    <property type="component" value="Unassembled WGS sequence"/>
</dbReference>
<dbReference type="Pfam" id="PF00296">
    <property type="entry name" value="Bac_luciferase"/>
    <property type="match status" value="1"/>
</dbReference>
<gene>
    <name evidence="2" type="ORF">ETSY1_35315</name>
</gene>
<dbReference type="PANTHER" id="PTHR30137:SF6">
    <property type="entry name" value="LUCIFERASE-LIKE MONOOXYGENASE"/>
    <property type="match status" value="1"/>
</dbReference>
<comment type="caution">
    <text evidence="2">The sequence shown here is derived from an EMBL/GenBank/DDBJ whole genome shotgun (WGS) entry which is preliminary data.</text>
</comment>
<dbReference type="HOGENOM" id="CLU_2583160_0_0_7"/>
<dbReference type="AlphaFoldDB" id="W4L8Y6"/>
<name>W4L8Y6_ENTF1</name>
<accession>W4L8Y6</accession>
<organism evidence="2 3">
    <name type="scientific">Entotheonella factor</name>
    <dbReference type="NCBI Taxonomy" id="1429438"/>
    <lineage>
        <taxon>Bacteria</taxon>
        <taxon>Pseudomonadati</taxon>
        <taxon>Nitrospinota/Tectimicrobiota group</taxon>
        <taxon>Candidatus Tectimicrobiota</taxon>
        <taxon>Candidatus Entotheonellia</taxon>
        <taxon>Candidatus Entotheonellales</taxon>
        <taxon>Candidatus Entotheonellaceae</taxon>
        <taxon>Candidatus Entotheonella</taxon>
    </lineage>
</organism>
<evidence type="ECO:0000313" key="2">
    <source>
        <dbReference type="EMBL" id="ETW94339.1"/>
    </source>
</evidence>